<dbReference type="SMART" id="SM00198">
    <property type="entry name" value="SCP"/>
    <property type="match status" value="1"/>
</dbReference>
<sequence>MICALSLVLVLAVSFGEMAEVTDLTEEWLPVVNGIYNQWDRDKILARHNQFRSEVQPSAANMVALQWSHDLAGLAQRWANRCDFGFNFRSLVTEFSSVGQNIAQVYAGTLDSIMDSWNNEKADYDFETNTCSAFCAHYTQMVWATTSFIGCGRAACPPHSLYRPDTYIVCNYGPGGNVTHRPYESGVPCSSCPDSEGDTYSCENNLCTFASDSSAAEFSHHRPQNLNPCLPQPGGRGLARSAAAGAAVTKSYLIWLKILKILLVILFIYEKLEYSIQLKSL</sequence>
<dbReference type="PANTHER" id="PTHR10334">
    <property type="entry name" value="CYSTEINE-RICH SECRETORY PROTEIN-RELATED"/>
    <property type="match status" value="1"/>
</dbReference>
<dbReference type="InParanoid" id="A0A7M7NLX0"/>
<dbReference type="OMA" id="NPQWISL"/>
<evidence type="ECO:0000313" key="3">
    <source>
        <dbReference type="EnsemblMetazoa" id="XP_030838445"/>
    </source>
</evidence>
<dbReference type="InterPro" id="IPR001283">
    <property type="entry name" value="CRISP-related"/>
</dbReference>
<keyword evidence="4" id="KW-1185">Reference proteome</keyword>
<reference evidence="4" key="1">
    <citation type="submission" date="2015-02" db="EMBL/GenBank/DDBJ databases">
        <title>Genome sequencing for Strongylocentrotus purpuratus.</title>
        <authorList>
            <person name="Murali S."/>
            <person name="Liu Y."/>
            <person name="Vee V."/>
            <person name="English A."/>
            <person name="Wang M."/>
            <person name="Skinner E."/>
            <person name="Han Y."/>
            <person name="Muzny D.M."/>
            <person name="Worley K.C."/>
            <person name="Gibbs R.A."/>
        </authorList>
    </citation>
    <scope>NUCLEOTIDE SEQUENCE</scope>
</reference>
<dbReference type="Pfam" id="PF00188">
    <property type="entry name" value="CAP"/>
    <property type="match status" value="1"/>
</dbReference>
<reference evidence="3" key="2">
    <citation type="submission" date="2021-01" db="UniProtKB">
        <authorList>
            <consortium name="EnsemblMetazoa"/>
        </authorList>
    </citation>
    <scope>IDENTIFICATION</scope>
</reference>
<dbReference type="InterPro" id="IPR014044">
    <property type="entry name" value="CAP_dom"/>
</dbReference>
<dbReference type="RefSeq" id="XP_030838445.1">
    <property type="nucleotide sequence ID" value="XM_030982585.1"/>
</dbReference>
<dbReference type="InterPro" id="IPR035940">
    <property type="entry name" value="CAP_sf"/>
</dbReference>
<dbReference type="CDD" id="cd05380">
    <property type="entry name" value="CAP_euk"/>
    <property type="match status" value="1"/>
</dbReference>
<accession>A0A7M7NLX0</accession>
<proteinExistence type="predicted"/>
<dbReference type="GeneID" id="578123"/>
<feature type="signal peptide" evidence="1">
    <location>
        <begin position="1"/>
        <end position="18"/>
    </location>
</feature>
<organism evidence="3 4">
    <name type="scientific">Strongylocentrotus purpuratus</name>
    <name type="common">Purple sea urchin</name>
    <dbReference type="NCBI Taxonomy" id="7668"/>
    <lineage>
        <taxon>Eukaryota</taxon>
        <taxon>Metazoa</taxon>
        <taxon>Echinodermata</taxon>
        <taxon>Eleutherozoa</taxon>
        <taxon>Echinozoa</taxon>
        <taxon>Echinoidea</taxon>
        <taxon>Euechinoidea</taxon>
        <taxon>Echinacea</taxon>
        <taxon>Camarodonta</taxon>
        <taxon>Echinidea</taxon>
        <taxon>Strongylocentrotidae</taxon>
        <taxon>Strongylocentrotus</taxon>
    </lineage>
</organism>
<dbReference type="EnsemblMetazoa" id="XM_030982585">
    <property type="protein sequence ID" value="XP_030838445"/>
    <property type="gene ID" value="LOC578123"/>
</dbReference>
<evidence type="ECO:0000256" key="1">
    <source>
        <dbReference type="SAM" id="SignalP"/>
    </source>
</evidence>
<dbReference type="InterPro" id="IPR018244">
    <property type="entry name" value="Allrgn_V5/Tpx1_CS"/>
</dbReference>
<name>A0A7M7NLX0_STRPU</name>
<dbReference type="AlphaFoldDB" id="A0A7M7NLX0"/>
<dbReference type="OrthoDB" id="674273at2759"/>
<evidence type="ECO:0000259" key="2">
    <source>
        <dbReference type="SMART" id="SM00198"/>
    </source>
</evidence>
<protein>
    <recommendedName>
        <fullName evidence="2">SCP domain-containing protein</fullName>
    </recommendedName>
</protein>
<dbReference type="Proteomes" id="UP000007110">
    <property type="component" value="Unassembled WGS sequence"/>
</dbReference>
<evidence type="ECO:0000313" key="4">
    <source>
        <dbReference type="Proteomes" id="UP000007110"/>
    </source>
</evidence>
<keyword evidence="1" id="KW-0732">Signal</keyword>
<dbReference type="PROSITE" id="PS01010">
    <property type="entry name" value="CRISP_2"/>
    <property type="match status" value="1"/>
</dbReference>
<dbReference type="PRINTS" id="PR00837">
    <property type="entry name" value="V5TPXLIKE"/>
</dbReference>
<dbReference type="SUPFAM" id="SSF55797">
    <property type="entry name" value="PR-1-like"/>
    <property type="match status" value="1"/>
</dbReference>
<feature type="chain" id="PRO_5029675493" description="SCP domain-containing protein" evidence="1">
    <location>
        <begin position="19"/>
        <end position="281"/>
    </location>
</feature>
<feature type="domain" description="SCP" evidence="2">
    <location>
        <begin position="39"/>
        <end position="180"/>
    </location>
</feature>
<dbReference type="GO" id="GO:0005615">
    <property type="term" value="C:extracellular space"/>
    <property type="evidence" value="ECO:0000318"/>
    <property type="project" value="GO_Central"/>
</dbReference>
<dbReference type="KEGG" id="spu:578123"/>
<dbReference type="Gene3D" id="3.40.33.10">
    <property type="entry name" value="CAP"/>
    <property type="match status" value="1"/>
</dbReference>